<sequence length="224" mass="24216">MVSILVAALILGFNIAKASPRPQYGYGGYGSTETTTIYSTVQNYQPTTVLTTYTEITYPSTVYETITVSVPYTEIVNYPTTIYSTETISIPYTEVVSVSYPVTVYETVTSSSAYTITESVSFTVTTAIEETSIVYSCSTAESATSPVSSPPPPTTETPPTTASTYTPPPPPPTSVYIPPPPPVYTPPPYYKHAKDRDLPMERGQTAAQYVKENLGAHNVVQVSN</sequence>
<dbReference type="EMBL" id="JBFCZG010000008">
    <property type="protein sequence ID" value="KAL3419181.1"/>
    <property type="molecule type" value="Genomic_DNA"/>
</dbReference>
<evidence type="ECO:0000256" key="1">
    <source>
        <dbReference type="SAM" id="MobiDB-lite"/>
    </source>
</evidence>
<keyword evidence="4" id="KW-1185">Reference proteome</keyword>
<feature type="chain" id="PRO_5046974160" evidence="2">
    <location>
        <begin position="19"/>
        <end position="224"/>
    </location>
</feature>
<keyword evidence="2" id="KW-0732">Signal</keyword>
<evidence type="ECO:0000313" key="3">
    <source>
        <dbReference type="EMBL" id="KAL3419181.1"/>
    </source>
</evidence>
<accession>A0ABR4P7X7</accession>
<reference evidence="3 4" key="1">
    <citation type="submission" date="2024-06" db="EMBL/GenBank/DDBJ databases">
        <title>Complete genome of Phlyctema vagabunda strain 19-DSS-EL-015.</title>
        <authorList>
            <person name="Fiorenzani C."/>
        </authorList>
    </citation>
    <scope>NUCLEOTIDE SEQUENCE [LARGE SCALE GENOMIC DNA]</scope>
    <source>
        <strain evidence="3 4">19-DSS-EL-015</strain>
    </source>
</reference>
<name>A0ABR4P7X7_9HELO</name>
<organism evidence="3 4">
    <name type="scientific">Phlyctema vagabunda</name>
    <dbReference type="NCBI Taxonomy" id="108571"/>
    <lineage>
        <taxon>Eukaryota</taxon>
        <taxon>Fungi</taxon>
        <taxon>Dikarya</taxon>
        <taxon>Ascomycota</taxon>
        <taxon>Pezizomycotina</taxon>
        <taxon>Leotiomycetes</taxon>
        <taxon>Helotiales</taxon>
        <taxon>Dermateaceae</taxon>
        <taxon>Phlyctema</taxon>
    </lineage>
</organism>
<feature type="signal peptide" evidence="2">
    <location>
        <begin position="1"/>
        <end position="18"/>
    </location>
</feature>
<dbReference type="Proteomes" id="UP001629113">
    <property type="component" value="Unassembled WGS sequence"/>
</dbReference>
<feature type="region of interest" description="Disordered" evidence="1">
    <location>
        <begin position="141"/>
        <end position="181"/>
    </location>
</feature>
<evidence type="ECO:0000256" key="2">
    <source>
        <dbReference type="SAM" id="SignalP"/>
    </source>
</evidence>
<gene>
    <name evidence="3" type="ORF">PVAG01_09403</name>
</gene>
<evidence type="ECO:0000313" key="4">
    <source>
        <dbReference type="Proteomes" id="UP001629113"/>
    </source>
</evidence>
<feature type="compositionally biased region" description="Pro residues" evidence="1">
    <location>
        <begin position="166"/>
        <end position="181"/>
    </location>
</feature>
<protein>
    <submittedName>
        <fullName evidence="3">Uncharacterized protein</fullName>
    </submittedName>
</protein>
<proteinExistence type="predicted"/>
<comment type="caution">
    <text evidence="3">The sequence shown here is derived from an EMBL/GenBank/DDBJ whole genome shotgun (WGS) entry which is preliminary data.</text>
</comment>